<accession>A0A7W5FJR7</accession>
<name>A0A7W5FJR7_9ACTN</name>
<feature type="region of interest" description="Disordered" evidence="1">
    <location>
        <begin position="130"/>
        <end position="154"/>
    </location>
</feature>
<evidence type="ECO:0000313" key="2">
    <source>
        <dbReference type="EMBL" id="MBB3100795.1"/>
    </source>
</evidence>
<feature type="compositionally biased region" description="Polar residues" evidence="1">
    <location>
        <begin position="131"/>
        <end position="145"/>
    </location>
</feature>
<comment type="caution">
    <text evidence="2">The sequence shown here is derived from an EMBL/GenBank/DDBJ whole genome shotgun (WGS) entry which is preliminary data.</text>
</comment>
<dbReference type="RefSeq" id="WP_183226837.1">
    <property type="nucleotide sequence ID" value="NZ_BMPW01000030.1"/>
</dbReference>
<keyword evidence="3" id="KW-1185">Reference proteome</keyword>
<dbReference type="EMBL" id="JACHXF010000029">
    <property type="protein sequence ID" value="MBB3100795.1"/>
    <property type="molecule type" value="Genomic_DNA"/>
</dbReference>
<protein>
    <submittedName>
        <fullName evidence="2">Uncharacterized protein</fullName>
    </submittedName>
</protein>
<reference evidence="2 3" key="1">
    <citation type="submission" date="2020-08" db="EMBL/GenBank/DDBJ databases">
        <title>Genomic Encyclopedia of Type Strains, Phase III (KMG-III): the genomes of soil and plant-associated and newly described type strains.</title>
        <authorList>
            <person name="Whitman W."/>
        </authorList>
    </citation>
    <scope>NUCLEOTIDE SEQUENCE [LARGE SCALE GENOMIC DNA]</scope>
    <source>
        <strain evidence="2 3">CECT 3287</strain>
    </source>
</reference>
<evidence type="ECO:0000313" key="3">
    <source>
        <dbReference type="Proteomes" id="UP000590749"/>
    </source>
</evidence>
<dbReference type="Proteomes" id="UP000590749">
    <property type="component" value="Unassembled WGS sequence"/>
</dbReference>
<evidence type="ECO:0000256" key="1">
    <source>
        <dbReference type="SAM" id="MobiDB-lite"/>
    </source>
</evidence>
<sequence length="710" mass="79092">MKDLKKDLDDYEPPVFVPEPEVTKSAPAPVPSTPVFVAEPPAKLAPATMPIGKTGFPVFQQVFQPVAEQTVRKQGTPPIPKLDVALFLAWRQVWTLKGLSRGRLLHSLSLAPQEEATIELYTWERHRKTLEQSSETGTEQTFEGTDSTKDTSDVYSEVNRQRDFQWQVSGSLRATYRPVAGEITLGADASVSNKSTIGEIGKTTQNRVHETVVKASTKVRSQRVTKISETVEWGSEQRITRKIRNPNLCHTLNLDYYEVLAHYAIETTFLPEDSRLCAFVPNPISTELTEAVVRRNETALSDALLEGSLRAGFEAIRYLEAYAIAVTEQAARRAAAAKVAQTGTKKPKPDPDPVVSKEQADLISAIRDLRSAAEQFGARVDAHAALDAIADHLEVSDASRRNARRWLFRRLVEAKFSSFAAELMALKDRKDEDLTVEYARQLATVLPMPQGSPTLASLGELSDKEKETYALSAAIRAGHMKDEWDWAWWSGRCREENMYTPEDMGVPGRVQRVMEKWQAYDAAPPATTAGDKAADDADQRQGQQAAEDVLEMKFPLEEIARHRERADALMSHLREHWSYYRFALFQALPPSEQLERLIIGSSNVLRAGMFEPRVVSAHGDQLAVPLNTSNYPGLEAFLLNMLGDVRNTEPATSTILLPTPGMSIESRLGRCTGCEEYIELTRAIELRRLTAVAEQAELEAERLRAELGGP</sequence>
<dbReference type="AlphaFoldDB" id="A0A7W5FJR7"/>
<proteinExistence type="predicted"/>
<feature type="region of interest" description="Disordered" evidence="1">
    <location>
        <begin position="525"/>
        <end position="545"/>
    </location>
</feature>
<organism evidence="2 3">
    <name type="scientific">Actinoplanes campanulatus</name>
    <dbReference type="NCBI Taxonomy" id="113559"/>
    <lineage>
        <taxon>Bacteria</taxon>
        <taxon>Bacillati</taxon>
        <taxon>Actinomycetota</taxon>
        <taxon>Actinomycetes</taxon>
        <taxon>Micromonosporales</taxon>
        <taxon>Micromonosporaceae</taxon>
        <taxon>Actinoplanes</taxon>
    </lineage>
</organism>
<feature type="region of interest" description="Disordered" evidence="1">
    <location>
        <begin position="1"/>
        <end position="28"/>
    </location>
</feature>
<gene>
    <name evidence="2" type="ORF">FHR83_008521</name>
</gene>